<evidence type="ECO:0000313" key="1">
    <source>
        <dbReference type="EMBL" id="CAH2238955.1"/>
    </source>
</evidence>
<name>A0A8S4RNS4_9NEOP</name>
<comment type="caution">
    <text evidence="1">The sequence shown here is derived from an EMBL/GenBank/DDBJ whole genome shotgun (WGS) entry which is preliminary data.</text>
</comment>
<dbReference type="Proteomes" id="UP000838756">
    <property type="component" value="Unassembled WGS sequence"/>
</dbReference>
<gene>
    <name evidence="1" type="primary">jg19279</name>
    <name evidence="1" type="ORF">PAEG_LOCUS15978</name>
</gene>
<dbReference type="AlphaFoldDB" id="A0A8S4RNS4"/>
<reference evidence="1" key="1">
    <citation type="submission" date="2022-03" db="EMBL/GenBank/DDBJ databases">
        <authorList>
            <person name="Lindestad O."/>
        </authorList>
    </citation>
    <scope>NUCLEOTIDE SEQUENCE</scope>
</reference>
<keyword evidence="2" id="KW-1185">Reference proteome</keyword>
<protein>
    <submittedName>
        <fullName evidence="1">Jg19279 protein</fullName>
    </submittedName>
</protein>
<proteinExistence type="predicted"/>
<organism evidence="1 2">
    <name type="scientific">Pararge aegeria aegeria</name>
    <dbReference type="NCBI Taxonomy" id="348720"/>
    <lineage>
        <taxon>Eukaryota</taxon>
        <taxon>Metazoa</taxon>
        <taxon>Ecdysozoa</taxon>
        <taxon>Arthropoda</taxon>
        <taxon>Hexapoda</taxon>
        <taxon>Insecta</taxon>
        <taxon>Pterygota</taxon>
        <taxon>Neoptera</taxon>
        <taxon>Endopterygota</taxon>
        <taxon>Lepidoptera</taxon>
        <taxon>Glossata</taxon>
        <taxon>Ditrysia</taxon>
        <taxon>Papilionoidea</taxon>
        <taxon>Nymphalidae</taxon>
        <taxon>Satyrinae</taxon>
        <taxon>Satyrini</taxon>
        <taxon>Parargina</taxon>
        <taxon>Pararge</taxon>
    </lineage>
</organism>
<sequence length="147" mass="16734">MNLFLLRERWGAEGWGACLNCSWCKRLRSERWQCARAAASSLSAGPTAACAAQRPTLVLRPPPVTSAPAFHNLLTIYTRHAYANITHKERPSQTKSRALEIDSWRPIVSVDLGRPVRTERDIFMAGVRCRLTKLRAFRSRCYLHELL</sequence>
<dbReference type="EMBL" id="CAKXAJ010025411">
    <property type="protein sequence ID" value="CAH2238955.1"/>
    <property type="molecule type" value="Genomic_DNA"/>
</dbReference>
<accession>A0A8S4RNS4</accession>
<evidence type="ECO:0000313" key="2">
    <source>
        <dbReference type="Proteomes" id="UP000838756"/>
    </source>
</evidence>